<name>A0ABT7QVZ2_9BACT</name>
<dbReference type="InterPro" id="IPR013785">
    <property type="entry name" value="Aldolase_TIM"/>
</dbReference>
<reference evidence="4" key="1">
    <citation type="submission" date="2023-01" db="EMBL/GenBank/DDBJ databases">
        <title>Sulfurovum sp. zt1-1 genome assembly.</title>
        <authorList>
            <person name="Wang J."/>
        </authorList>
    </citation>
    <scope>NUCLEOTIDE SEQUENCE</scope>
    <source>
        <strain evidence="4">Zt1-1</strain>
    </source>
</reference>
<gene>
    <name evidence="4" type="ORF">PGH07_02025</name>
</gene>
<organism evidence="4 5">
    <name type="scientific">Sulfurovum zhangzhouensis</name>
    <dbReference type="NCBI Taxonomy" id="3019067"/>
    <lineage>
        <taxon>Bacteria</taxon>
        <taxon>Pseudomonadati</taxon>
        <taxon>Campylobacterota</taxon>
        <taxon>Epsilonproteobacteria</taxon>
        <taxon>Campylobacterales</taxon>
        <taxon>Sulfurovaceae</taxon>
        <taxon>Sulfurovum</taxon>
    </lineage>
</organism>
<evidence type="ECO:0000256" key="1">
    <source>
        <dbReference type="ARBA" id="ARBA00004948"/>
    </source>
</evidence>
<feature type="domain" description="Thiamine phosphate synthase/TenI" evidence="3">
    <location>
        <begin position="4"/>
        <end position="176"/>
    </location>
</feature>
<dbReference type="InterPro" id="IPR036206">
    <property type="entry name" value="ThiamineP_synth_sf"/>
</dbReference>
<dbReference type="InterPro" id="IPR022998">
    <property type="entry name" value="ThiamineP_synth_TenI"/>
</dbReference>
<dbReference type="PANTHER" id="PTHR20857">
    <property type="entry name" value="THIAMINE-PHOSPHATE PYROPHOSPHORYLASE"/>
    <property type="match status" value="1"/>
</dbReference>
<accession>A0ABT7QVZ2</accession>
<dbReference type="SUPFAM" id="SSF51391">
    <property type="entry name" value="Thiamin phosphate synthase"/>
    <property type="match status" value="1"/>
</dbReference>
<dbReference type="EMBL" id="JAQIBD010000001">
    <property type="protein sequence ID" value="MDM5270952.1"/>
    <property type="molecule type" value="Genomic_DNA"/>
</dbReference>
<comment type="caution">
    <text evidence="4">The sequence shown here is derived from an EMBL/GenBank/DDBJ whole genome shotgun (WGS) entry which is preliminary data.</text>
</comment>
<evidence type="ECO:0000313" key="5">
    <source>
        <dbReference type="Proteomes" id="UP001169069"/>
    </source>
</evidence>
<proteinExistence type="predicted"/>
<sequence length="179" mass="19938">MLSYAITDPSTLSFDHLDTYLSHISGKADMVLYRDKQNFNYSDNAKIFIEAAKKYSFDKLLLHNEILLAKEIKADGVHLSSDRLEEIPFAKEKGLFVIISTHTLKEAQKAEMLGADMVTFSPVYDTPNKGKPVGLEKLREVSGTVNIPVIALGGILTTEQIKSCQKVGAYGFASIRYFK</sequence>
<dbReference type="Gene3D" id="3.20.20.70">
    <property type="entry name" value="Aldolase class I"/>
    <property type="match status" value="1"/>
</dbReference>
<comment type="pathway">
    <text evidence="1">Cofactor biosynthesis; thiamine diphosphate biosynthesis.</text>
</comment>
<dbReference type="PANTHER" id="PTHR20857:SF15">
    <property type="entry name" value="THIAMINE-PHOSPHATE SYNTHASE"/>
    <property type="match status" value="1"/>
</dbReference>
<dbReference type="RefSeq" id="WP_289412225.1">
    <property type="nucleotide sequence ID" value="NZ_JAQIBD010000001.1"/>
</dbReference>
<dbReference type="Pfam" id="PF02581">
    <property type="entry name" value="TMP-TENI"/>
    <property type="match status" value="1"/>
</dbReference>
<evidence type="ECO:0000256" key="2">
    <source>
        <dbReference type="ARBA" id="ARBA00022977"/>
    </source>
</evidence>
<keyword evidence="5" id="KW-1185">Reference proteome</keyword>
<protein>
    <submittedName>
        <fullName evidence="4">Thiamine phosphate synthase</fullName>
    </submittedName>
</protein>
<dbReference type="Proteomes" id="UP001169069">
    <property type="component" value="Unassembled WGS sequence"/>
</dbReference>
<evidence type="ECO:0000313" key="4">
    <source>
        <dbReference type="EMBL" id="MDM5270952.1"/>
    </source>
</evidence>
<keyword evidence="2" id="KW-0784">Thiamine biosynthesis</keyword>
<dbReference type="CDD" id="cd00564">
    <property type="entry name" value="TMP_TenI"/>
    <property type="match status" value="1"/>
</dbReference>
<evidence type="ECO:0000259" key="3">
    <source>
        <dbReference type="Pfam" id="PF02581"/>
    </source>
</evidence>